<dbReference type="InterPro" id="IPR025622">
    <property type="entry name" value="YqzE"/>
</dbReference>
<organism evidence="1 2">
    <name type="scientific">Chengkuizengella marina</name>
    <dbReference type="NCBI Taxonomy" id="2507566"/>
    <lineage>
        <taxon>Bacteria</taxon>
        <taxon>Bacillati</taxon>
        <taxon>Bacillota</taxon>
        <taxon>Bacilli</taxon>
        <taxon>Bacillales</taxon>
        <taxon>Paenibacillaceae</taxon>
        <taxon>Chengkuizengella</taxon>
    </lineage>
</organism>
<proteinExistence type="predicted"/>
<evidence type="ECO:0000313" key="1">
    <source>
        <dbReference type="EMBL" id="NBI31193.1"/>
    </source>
</evidence>
<dbReference type="AlphaFoldDB" id="A0A6N9Q984"/>
<dbReference type="RefSeq" id="WP_160648015.1">
    <property type="nucleotide sequence ID" value="NZ_SIJB01000065.1"/>
</dbReference>
<gene>
    <name evidence="1" type="ORF">ERL59_19865</name>
</gene>
<keyword evidence="2" id="KW-1185">Reference proteome</keyword>
<evidence type="ECO:0000313" key="2">
    <source>
        <dbReference type="Proteomes" id="UP000448943"/>
    </source>
</evidence>
<sequence>MAKNSGEDLLKEITEKVVTYMSTPKELRDKHQEVQYKETWKTKWFGMLPMAMDMLFKRTAHKDKGT</sequence>
<name>A0A6N9Q984_9BACL</name>
<accession>A0A6N9Q984</accession>
<reference evidence="1 2" key="1">
    <citation type="submission" date="2019-01" db="EMBL/GenBank/DDBJ databases">
        <title>Chengkuizengella sp. nov., isolated from deep-sea sediment of East Pacific Ocean.</title>
        <authorList>
            <person name="Yang J."/>
            <person name="Lai Q."/>
            <person name="Shao Z."/>
        </authorList>
    </citation>
    <scope>NUCLEOTIDE SEQUENCE [LARGE SCALE GENOMIC DNA]</scope>
    <source>
        <strain evidence="1 2">YPA3-1-1</strain>
    </source>
</reference>
<comment type="caution">
    <text evidence="1">The sequence shown here is derived from an EMBL/GenBank/DDBJ whole genome shotgun (WGS) entry which is preliminary data.</text>
</comment>
<dbReference type="EMBL" id="SIJB01000065">
    <property type="protein sequence ID" value="NBI31193.1"/>
    <property type="molecule type" value="Genomic_DNA"/>
</dbReference>
<protein>
    <submittedName>
        <fullName evidence="1">YqzE family protein</fullName>
    </submittedName>
</protein>
<dbReference type="Pfam" id="PF14038">
    <property type="entry name" value="YqzE"/>
    <property type="match status" value="1"/>
</dbReference>
<dbReference type="OrthoDB" id="2691835at2"/>
<dbReference type="Proteomes" id="UP000448943">
    <property type="component" value="Unassembled WGS sequence"/>
</dbReference>